<dbReference type="EMBL" id="JBHUOF010000049">
    <property type="protein sequence ID" value="MFD2802937.1"/>
    <property type="molecule type" value="Genomic_DNA"/>
</dbReference>
<dbReference type="Pfam" id="PF03551">
    <property type="entry name" value="PadR"/>
    <property type="match status" value="1"/>
</dbReference>
<dbReference type="InterPro" id="IPR005149">
    <property type="entry name" value="Tscrpt_reg_PadR_N"/>
</dbReference>
<dbReference type="PANTHER" id="PTHR43252:SF6">
    <property type="entry name" value="NEGATIVE TRANSCRIPTION REGULATOR PADR"/>
    <property type="match status" value="1"/>
</dbReference>
<dbReference type="RefSeq" id="WP_377395456.1">
    <property type="nucleotide sequence ID" value="NZ_JBHSAN010000054.1"/>
</dbReference>
<keyword evidence="3" id="KW-1185">Reference proteome</keyword>
<proteinExistence type="predicted"/>
<dbReference type="Proteomes" id="UP001597478">
    <property type="component" value="Unassembled WGS sequence"/>
</dbReference>
<feature type="domain" description="Transcription regulator PadR N-terminal" evidence="1">
    <location>
        <begin position="9"/>
        <end position="82"/>
    </location>
</feature>
<dbReference type="SUPFAM" id="SSF46785">
    <property type="entry name" value="Winged helix' DNA-binding domain"/>
    <property type="match status" value="1"/>
</dbReference>
<sequence>MLTPAELTVLGLVVERPTHGYDLERVIEQRGIRHWTDVGFSSIYYLLAKLEKRGLVRATSGGPGPKARRVFEVTDEGRRVAREEARALIADLRPAHHPVLVGIANLGLLSREEYRVAIRQRLAEVESRIEGVRAAQAAQEPLPHAAREVFSYSLGLLEAERTWLAARAREGGR</sequence>
<accession>A0ABW5WGF4</accession>
<dbReference type="InterPro" id="IPR036390">
    <property type="entry name" value="WH_DNA-bd_sf"/>
</dbReference>
<dbReference type="PANTHER" id="PTHR43252">
    <property type="entry name" value="TRANSCRIPTIONAL REGULATOR YQJI"/>
    <property type="match status" value="1"/>
</dbReference>
<organism evidence="2 3">
    <name type="scientific">Prauserella oleivorans</name>
    <dbReference type="NCBI Taxonomy" id="1478153"/>
    <lineage>
        <taxon>Bacteria</taxon>
        <taxon>Bacillati</taxon>
        <taxon>Actinomycetota</taxon>
        <taxon>Actinomycetes</taxon>
        <taxon>Pseudonocardiales</taxon>
        <taxon>Pseudonocardiaceae</taxon>
        <taxon>Prauserella</taxon>
    </lineage>
</organism>
<dbReference type="Gene3D" id="1.10.10.10">
    <property type="entry name" value="Winged helix-like DNA-binding domain superfamily/Winged helix DNA-binding domain"/>
    <property type="match status" value="1"/>
</dbReference>
<evidence type="ECO:0000313" key="2">
    <source>
        <dbReference type="EMBL" id="MFD2802937.1"/>
    </source>
</evidence>
<comment type="caution">
    <text evidence="2">The sequence shown here is derived from an EMBL/GenBank/DDBJ whole genome shotgun (WGS) entry which is preliminary data.</text>
</comment>
<dbReference type="InterPro" id="IPR036388">
    <property type="entry name" value="WH-like_DNA-bd_sf"/>
</dbReference>
<reference evidence="3" key="1">
    <citation type="journal article" date="2019" name="Int. J. Syst. Evol. Microbiol.">
        <title>The Global Catalogue of Microorganisms (GCM) 10K type strain sequencing project: providing services to taxonomists for standard genome sequencing and annotation.</title>
        <authorList>
            <consortium name="The Broad Institute Genomics Platform"/>
            <consortium name="The Broad Institute Genome Sequencing Center for Infectious Disease"/>
            <person name="Wu L."/>
            <person name="Ma J."/>
        </authorList>
    </citation>
    <scope>NUCLEOTIDE SEQUENCE [LARGE SCALE GENOMIC DNA]</scope>
    <source>
        <strain evidence="3">IBRC-M 10906</strain>
    </source>
</reference>
<name>A0ABW5WGF4_9PSEU</name>
<evidence type="ECO:0000313" key="3">
    <source>
        <dbReference type="Proteomes" id="UP001597478"/>
    </source>
</evidence>
<gene>
    <name evidence="2" type="ORF">ACFS2C_26440</name>
</gene>
<evidence type="ECO:0000259" key="1">
    <source>
        <dbReference type="Pfam" id="PF03551"/>
    </source>
</evidence>
<protein>
    <submittedName>
        <fullName evidence="2">PadR family transcriptional regulator</fullName>
    </submittedName>
</protein>